<comment type="caution">
    <text evidence="3">The sequence shown here is derived from an EMBL/GenBank/DDBJ whole genome shotgun (WGS) entry which is preliminary data.</text>
</comment>
<feature type="compositionally biased region" description="Basic and acidic residues" evidence="1">
    <location>
        <begin position="130"/>
        <end position="144"/>
    </location>
</feature>
<feature type="chain" id="PRO_5042981722" description="Secreted protein" evidence="2">
    <location>
        <begin position="21"/>
        <end position="595"/>
    </location>
</feature>
<gene>
    <name evidence="3" type="ORF">V5799_033707</name>
</gene>
<proteinExistence type="predicted"/>
<dbReference type="Proteomes" id="UP001321473">
    <property type="component" value="Unassembled WGS sequence"/>
</dbReference>
<organism evidence="3 4">
    <name type="scientific">Amblyomma americanum</name>
    <name type="common">Lone star tick</name>
    <dbReference type="NCBI Taxonomy" id="6943"/>
    <lineage>
        <taxon>Eukaryota</taxon>
        <taxon>Metazoa</taxon>
        <taxon>Ecdysozoa</taxon>
        <taxon>Arthropoda</taxon>
        <taxon>Chelicerata</taxon>
        <taxon>Arachnida</taxon>
        <taxon>Acari</taxon>
        <taxon>Parasitiformes</taxon>
        <taxon>Ixodida</taxon>
        <taxon>Ixodoidea</taxon>
        <taxon>Ixodidae</taxon>
        <taxon>Amblyomminae</taxon>
        <taxon>Amblyomma</taxon>
    </lineage>
</organism>
<feature type="region of interest" description="Disordered" evidence="1">
    <location>
        <begin position="121"/>
        <end position="180"/>
    </location>
</feature>
<feature type="signal peptide" evidence="2">
    <location>
        <begin position="1"/>
        <end position="20"/>
    </location>
</feature>
<protein>
    <recommendedName>
        <fullName evidence="5">Secreted protein</fullName>
    </recommendedName>
</protein>
<accession>A0AAQ4DMJ4</accession>
<dbReference type="EMBL" id="JARKHS020029079">
    <property type="protein sequence ID" value="KAK8763684.1"/>
    <property type="molecule type" value="Genomic_DNA"/>
</dbReference>
<keyword evidence="2" id="KW-0732">Signal</keyword>
<keyword evidence="4" id="KW-1185">Reference proteome</keyword>
<evidence type="ECO:0000256" key="2">
    <source>
        <dbReference type="SAM" id="SignalP"/>
    </source>
</evidence>
<dbReference type="AlphaFoldDB" id="A0AAQ4DMJ4"/>
<evidence type="ECO:0000313" key="3">
    <source>
        <dbReference type="EMBL" id="KAK8763684.1"/>
    </source>
</evidence>
<feature type="compositionally biased region" description="Polar residues" evidence="1">
    <location>
        <begin position="156"/>
        <end position="175"/>
    </location>
</feature>
<reference evidence="3 4" key="1">
    <citation type="journal article" date="2023" name="Arcadia Sci">
        <title>De novo assembly of a long-read Amblyomma americanum tick genome.</title>
        <authorList>
            <person name="Chou S."/>
            <person name="Poskanzer K.E."/>
            <person name="Rollins M."/>
            <person name="Thuy-Boun P.S."/>
        </authorList>
    </citation>
    <scope>NUCLEOTIDE SEQUENCE [LARGE SCALE GENOMIC DNA]</scope>
    <source>
        <strain evidence="3">F_SG_1</strain>
        <tissue evidence="3">Salivary glands</tissue>
    </source>
</reference>
<evidence type="ECO:0000256" key="1">
    <source>
        <dbReference type="SAM" id="MobiDB-lite"/>
    </source>
</evidence>
<feature type="region of interest" description="Disordered" evidence="1">
    <location>
        <begin position="547"/>
        <end position="567"/>
    </location>
</feature>
<name>A0AAQ4DMJ4_AMBAM</name>
<sequence length="595" mass="66438">MKITLLLCIVGCYRCPFILCAANDARLLTRTETSRSPPHKLPQANLILDGVRNGETAASPEEQWGALNRVSRASGSFDESGDAVDGAVRAVLTGPRRHRFVHFGRKRALSASYFGFRRSVTAESNQAPKPDTDGFEQHHERAESTDAENGARGPTTKRSSNRFMHFGTRSQQSATKGDGAMRASHNNILQFGIGKLTKEEDVEDVLERMYATVDRAVSNRAGNRIMHFGKREPEYGVSSGLVGEPEFELVTADKKVLNRILHFGKRPSGSSIEIEAEDEVEEKDKRGPLEHRKMHIRKRENDNLSETMATNIDEAPATTPKRTASCRSKYSGRTDPIQTVTGIGRQLQRQFQEWKKRNPILHFGEREPQQLQARYYLAKPLGNRIMHFANRGGYTFYTSNQGSTSVANDKRLKRSIVHFGKRGDDLVSSTGRNKRNQIFHIGKRASGELDMTTGDLPVNKRAGNKILQFGKLLEGADVAAPLPTWPYGAHTNLSLQNDVSKRAHRILHFSKREGGATYDDKGMATDTLVMGGDDEYVRASKVAGLGEPETQSVIRKKRSTSTRGPNFDNCERCSGKHVDKKERRYKQGNVIFRIG</sequence>
<feature type="region of interest" description="Disordered" evidence="1">
    <location>
        <begin position="317"/>
        <end position="336"/>
    </location>
</feature>
<evidence type="ECO:0008006" key="5">
    <source>
        <dbReference type="Google" id="ProtNLM"/>
    </source>
</evidence>
<evidence type="ECO:0000313" key="4">
    <source>
        <dbReference type="Proteomes" id="UP001321473"/>
    </source>
</evidence>